<name>A0A942YEI2_9BACI</name>
<accession>A0A942YEI2</accession>
<protein>
    <submittedName>
        <fullName evidence="1">GapA-binding peptide SR1P</fullName>
    </submittedName>
</protein>
<sequence>MVTIVCKNCNAIIEHDDDEKVRTVYSLCEECKKDVSGEENGRERTES</sequence>
<dbReference type="EMBL" id="JAGYPE010000009">
    <property type="protein sequence ID" value="MBS4187733.1"/>
    <property type="molecule type" value="Genomic_DNA"/>
</dbReference>
<dbReference type="Pfam" id="PF13790">
    <property type="entry name" value="SR1P"/>
    <property type="match status" value="1"/>
</dbReference>
<dbReference type="InterPro" id="IPR025236">
    <property type="entry name" value="SR1P"/>
</dbReference>
<proteinExistence type="predicted"/>
<organism evidence="1">
    <name type="scientific">Neobacillus citreus</name>
    <dbReference type="NCBI Taxonomy" id="2833578"/>
    <lineage>
        <taxon>Bacteria</taxon>
        <taxon>Bacillati</taxon>
        <taxon>Bacillota</taxon>
        <taxon>Bacilli</taxon>
        <taxon>Bacillales</taxon>
        <taxon>Bacillaceae</taxon>
        <taxon>Neobacillus</taxon>
    </lineage>
</organism>
<gene>
    <name evidence="1" type="ORF">KHB02_40880</name>
</gene>
<comment type="caution">
    <text evidence="1">The sequence shown here is derived from an EMBL/GenBank/DDBJ whole genome shotgun (WGS) entry which is preliminary data.</text>
</comment>
<dbReference type="AlphaFoldDB" id="A0A942YEI2"/>
<reference evidence="1" key="1">
    <citation type="submission" date="2021-05" db="EMBL/GenBank/DDBJ databases">
        <title>Novel Bacillus species.</title>
        <authorList>
            <person name="Liu G."/>
        </authorList>
    </citation>
    <scope>NUCLEOTIDE SEQUENCE</scope>
    <source>
        <strain evidence="1">FJAT-50051</strain>
    </source>
</reference>
<evidence type="ECO:0000313" key="1">
    <source>
        <dbReference type="EMBL" id="MBS4187733.1"/>
    </source>
</evidence>